<sequence>MAAVIAHRGFAGSAPENTVAALAGAIEAGADAVELDVRPAACGTPVVFHDDRLEGDEPRDGRPLTDREGLVCDQPLERIRGAEVLESGRTVPTLVEVLEALPSTAGVNVELKSPGTPDRRPGEALSAGDRGERRRLWAPFVERVLADCRGFEGDLLFSSFCEGALAALRAAGGGEAAVLPGPDLEAGLEIARRYDCEAIHPPIAAVVGTPSAADPGVDLVAVAREEGRAVNAWAATSWLQFDDLERAGVDGVIAEYPGLGGWS</sequence>
<gene>
    <name evidence="3" type="ORF">ACFPFO_19465</name>
</gene>
<name>A0ABD5QJB6_9EURY</name>
<organism evidence="3 4">
    <name type="scientific">Saliphagus infecundisoli</name>
    <dbReference type="NCBI Taxonomy" id="1849069"/>
    <lineage>
        <taxon>Archaea</taxon>
        <taxon>Methanobacteriati</taxon>
        <taxon>Methanobacteriota</taxon>
        <taxon>Stenosarchaea group</taxon>
        <taxon>Halobacteria</taxon>
        <taxon>Halobacteriales</taxon>
        <taxon>Natrialbaceae</taxon>
        <taxon>Saliphagus</taxon>
    </lineage>
</organism>
<dbReference type="EMBL" id="JBHSJG010000056">
    <property type="protein sequence ID" value="MFC4989901.1"/>
    <property type="molecule type" value="Genomic_DNA"/>
</dbReference>
<dbReference type="PANTHER" id="PTHR46211:SF14">
    <property type="entry name" value="GLYCEROPHOSPHODIESTER PHOSPHODIESTERASE"/>
    <property type="match status" value="1"/>
</dbReference>
<dbReference type="InterPro" id="IPR030395">
    <property type="entry name" value="GP_PDE_dom"/>
</dbReference>
<proteinExistence type="predicted"/>
<evidence type="ECO:0000256" key="1">
    <source>
        <dbReference type="SAM" id="MobiDB-lite"/>
    </source>
</evidence>
<dbReference type="Gene3D" id="3.20.20.190">
    <property type="entry name" value="Phosphatidylinositol (PI) phosphodiesterase"/>
    <property type="match status" value="1"/>
</dbReference>
<keyword evidence="4" id="KW-1185">Reference proteome</keyword>
<accession>A0ABD5QJB6</accession>
<evidence type="ECO:0000313" key="4">
    <source>
        <dbReference type="Proteomes" id="UP001595925"/>
    </source>
</evidence>
<dbReference type="SUPFAM" id="SSF51695">
    <property type="entry name" value="PLC-like phosphodiesterases"/>
    <property type="match status" value="1"/>
</dbReference>
<reference evidence="3 4" key="1">
    <citation type="journal article" date="2019" name="Int. J. Syst. Evol. Microbiol.">
        <title>The Global Catalogue of Microorganisms (GCM) 10K type strain sequencing project: providing services to taxonomists for standard genome sequencing and annotation.</title>
        <authorList>
            <consortium name="The Broad Institute Genomics Platform"/>
            <consortium name="The Broad Institute Genome Sequencing Center for Infectious Disease"/>
            <person name="Wu L."/>
            <person name="Ma J."/>
        </authorList>
    </citation>
    <scope>NUCLEOTIDE SEQUENCE [LARGE SCALE GENOMIC DNA]</scope>
    <source>
        <strain evidence="3 4">CGMCC 1.15824</strain>
    </source>
</reference>
<dbReference type="PANTHER" id="PTHR46211">
    <property type="entry name" value="GLYCEROPHOSPHORYL DIESTER PHOSPHODIESTERASE"/>
    <property type="match status" value="1"/>
</dbReference>
<feature type="region of interest" description="Disordered" evidence="1">
    <location>
        <begin position="108"/>
        <end position="128"/>
    </location>
</feature>
<dbReference type="PROSITE" id="PS51704">
    <property type="entry name" value="GP_PDE"/>
    <property type="match status" value="1"/>
</dbReference>
<evidence type="ECO:0000313" key="3">
    <source>
        <dbReference type="EMBL" id="MFC4989901.1"/>
    </source>
</evidence>
<dbReference type="Proteomes" id="UP001595925">
    <property type="component" value="Unassembled WGS sequence"/>
</dbReference>
<feature type="domain" description="GP-PDE" evidence="2">
    <location>
        <begin position="2"/>
        <end position="263"/>
    </location>
</feature>
<protein>
    <submittedName>
        <fullName evidence="3">Glycerophosphodiester phosphodiesterase</fullName>
    </submittedName>
</protein>
<dbReference type="RefSeq" id="WP_224827617.1">
    <property type="nucleotide sequence ID" value="NZ_JAIVEF010000002.1"/>
</dbReference>
<dbReference type="InterPro" id="IPR017946">
    <property type="entry name" value="PLC-like_Pdiesterase_TIM-brl"/>
</dbReference>
<dbReference type="CDD" id="cd08556">
    <property type="entry name" value="GDPD"/>
    <property type="match status" value="1"/>
</dbReference>
<dbReference type="AlphaFoldDB" id="A0ABD5QJB6"/>
<evidence type="ECO:0000259" key="2">
    <source>
        <dbReference type="PROSITE" id="PS51704"/>
    </source>
</evidence>
<dbReference type="Pfam" id="PF03009">
    <property type="entry name" value="GDPD"/>
    <property type="match status" value="1"/>
</dbReference>
<comment type="caution">
    <text evidence="3">The sequence shown here is derived from an EMBL/GenBank/DDBJ whole genome shotgun (WGS) entry which is preliminary data.</text>
</comment>